<organism evidence="1 2">
    <name type="scientific">Schleiferilactobacillus shenzhenensis LY-73</name>
    <dbReference type="NCBI Taxonomy" id="1231336"/>
    <lineage>
        <taxon>Bacteria</taxon>
        <taxon>Bacillati</taxon>
        <taxon>Bacillota</taxon>
        <taxon>Bacilli</taxon>
        <taxon>Lactobacillales</taxon>
        <taxon>Lactobacillaceae</taxon>
        <taxon>Schleiferilactobacillus</taxon>
    </lineage>
</organism>
<dbReference type="EMBL" id="KI271615">
    <property type="protein sequence ID" value="ERL63751.1"/>
    <property type="molecule type" value="Genomic_DNA"/>
</dbReference>
<dbReference type="Proteomes" id="UP000030647">
    <property type="component" value="Unassembled WGS sequence"/>
</dbReference>
<evidence type="ECO:0000313" key="2">
    <source>
        <dbReference type="Proteomes" id="UP000030647"/>
    </source>
</evidence>
<dbReference type="HOGENOM" id="CLU_3311977_0_0_9"/>
<sequence length="39" mass="4584">MAVLKKDRKGPRLLRLINMVTSYRSMLEKSTGELLNYEE</sequence>
<proteinExistence type="predicted"/>
<protein>
    <submittedName>
        <fullName evidence="1">Uncharacterized protein</fullName>
    </submittedName>
</protein>
<reference evidence="2" key="1">
    <citation type="journal article" date="2013" name="Genome Announc.">
        <title>Whole-Genome Sequencing of Lactobacillus shenzhenensis Strain LY-73T.</title>
        <authorList>
            <person name="Lin Z."/>
            <person name="Liu Z."/>
            <person name="Yang R."/>
            <person name="Zou Y."/>
            <person name="Wan D."/>
            <person name="Chen J."/>
            <person name="Guo M."/>
            <person name="Zhao J."/>
            <person name="Fang C."/>
            <person name="Yang R."/>
            <person name="Liu F."/>
        </authorList>
    </citation>
    <scope>NUCLEOTIDE SEQUENCE [LARGE SCALE GENOMIC DNA]</scope>
    <source>
        <strain evidence="2">LY-73</strain>
    </source>
</reference>
<dbReference type="AlphaFoldDB" id="U4TG53"/>
<evidence type="ECO:0000313" key="1">
    <source>
        <dbReference type="EMBL" id="ERL63751.1"/>
    </source>
</evidence>
<keyword evidence="2" id="KW-1185">Reference proteome</keyword>
<gene>
    <name evidence="1" type="ORF">L248_2220</name>
</gene>
<name>U4TG53_9LACO</name>
<accession>U4TG53</accession>